<sequence length="173" mass="20325">MLALKGKYCYLRALEPEDLEFLYYVENDELVWEVSETVTPYSRFVLKQYLENSHRDIYDVKQLRLAIVSQNDQLAGFIDLFDFDPKNARVGVGIIVAEMFRGQGLAKEALAMITNYCFQKLNLHQVYANITEDNLASKKLFESQDFELFGVKKDWIFSEGKYKNELFYQKIKE</sequence>
<dbReference type="Proteomes" id="UP000199138">
    <property type="component" value="Unassembled WGS sequence"/>
</dbReference>
<reference evidence="2 3" key="1">
    <citation type="submission" date="2016-10" db="EMBL/GenBank/DDBJ databases">
        <authorList>
            <person name="de Groot N.N."/>
        </authorList>
    </citation>
    <scope>NUCLEOTIDE SEQUENCE [LARGE SCALE GENOMIC DNA]</scope>
    <source>
        <strain evidence="2 3">CGMCC 1.12333</strain>
    </source>
</reference>
<dbReference type="PANTHER" id="PTHR43415">
    <property type="entry name" value="SPERMIDINE N(1)-ACETYLTRANSFERASE"/>
    <property type="match status" value="1"/>
</dbReference>
<keyword evidence="3" id="KW-1185">Reference proteome</keyword>
<dbReference type="STRING" id="1224947.SAMN05216480_10266"/>
<dbReference type="Pfam" id="PF13302">
    <property type="entry name" value="Acetyltransf_3"/>
    <property type="match status" value="1"/>
</dbReference>
<dbReference type="OrthoDB" id="893030at2"/>
<dbReference type="GO" id="GO:0016747">
    <property type="term" value="F:acyltransferase activity, transferring groups other than amino-acyl groups"/>
    <property type="evidence" value="ECO:0007669"/>
    <property type="project" value="InterPro"/>
</dbReference>
<evidence type="ECO:0000313" key="3">
    <source>
        <dbReference type="Proteomes" id="UP000199138"/>
    </source>
</evidence>
<keyword evidence="2" id="KW-0808">Transferase</keyword>
<dbReference type="AlphaFoldDB" id="A0A1I7FNH5"/>
<protein>
    <submittedName>
        <fullName evidence="2">Diamine N-acetyltransferase</fullName>
    </submittedName>
</protein>
<dbReference type="CDD" id="cd04301">
    <property type="entry name" value="NAT_SF"/>
    <property type="match status" value="1"/>
</dbReference>
<evidence type="ECO:0000259" key="1">
    <source>
        <dbReference type="PROSITE" id="PS51186"/>
    </source>
</evidence>
<dbReference type="PROSITE" id="PS51186">
    <property type="entry name" value="GNAT"/>
    <property type="match status" value="1"/>
</dbReference>
<dbReference type="EMBL" id="FPBK01000002">
    <property type="protein sequence ID" value="SFU37759.1"/>
    <property type="molecule type" value="Genomic_DNA"/>
</dbReference>
<dbReference type="InterPro" id="IPR000182">
    <property type="entry name" value="GNAT_dom"/>
</dbReference>
<dbReference type="Gene3D" id="3.40.630.30">
    <property type="match status" value="1"/>
</dbReference>
<dbReference type="InterPro" id="IPR016181">
    <property type="entry name" value="Acyl_CoA_acyltransferase"/>
</dbReference>
<dbReference type="SUPFAM" id="SSF55729">
    <property type="entry name" value="Acyl-CoA N-acyltransferases (Nat)"/>
    <property type="match status" value="1"/>
</dbReference>
<feature type="domain" description="N-acetyltransferase" evidence="1">
    <location>
        <begin position="9"/>
        <end position="173"/>
    </location>
</feature>
<accession>A0A1I7FNH5</accession>
<organism evidence="2 3">
    <name type="scientific">Pustulibacterium marinum</name>
    <dbReference type="NCBI Taxonomy" id="1224947"/>
    <lineage>
        <taxon>Bacteria</taxon>
        <taxon>Pseudomonadati</taxon>
        <taxon>Bacteroidota</taxon>
        <taxon>Flavobacteriia</taxon>
        <taxon>Flavobacteriales</taxon>
        <taxon>Flavobacteriaceae</taxon>
        <taxon>Pustulibacterium</taxon>
    </lineage>
</organism>
<evidence type="ECO:0000313" key="2">
    <source>
        <dbReference type="EMBL" id="SFU37759.1"/>
    </source>
</evidence>
<proteinExistence type="predicted"/>
<dbReference type="RefSeq" id="WP_093023597.1">
    <property type="nucleotide sequence ID" value="NZ_FPBK01000002.1"/>
</dbReference>
<dbReference type="PANTHER" id="PTHR43415:SF3">
    <property type="entry name" value="GNAT-FAMILY ACETYLTRANSFERASE"/>
    <property type="match status" value="1"/>
</dbReference>
<name>A0A1I7FNH5_9FLAO</name>
<gene>
    <name evidence="2" type="ORF">SAMN05216480_10266</name>
</gene>